<name>A0ABT8AX47_9HYPH</name>
<evidence type="ECO:0008006" key="5">
    <source>
        <dbReference type="Google" id="ProtNLM"/>
    </source>
</evidence>
<keyword evidence="2" id="KW-0812">Transmembrane</keyword>
<protein>
    <recommendedName>
        <fullName evidence="5">Phage holin family protein</fullName>
    </recommendedName>
</protein>
<dbReference type="Proteomes" id="UP001244297">
    <property type="component" value="Unassembled WGS sequence"/>
</dbReference>
<sequence>MLLLVAVAIGSGLVAAAILAPISLLAALIVAPLAGSFAAVLGCFAIAWRSTGSHRARPSLDAQTDAMVASLRGIAQQGATSPVPKVRADRHRAA</sequence>
<evidence type="ECO:0000313" key="4">
    <source>
        <dbReference type="Proteomes" id="UP001244297"/>
    </source>
</evidence>
<comment type="caution">
    <text evidence="3">The sequence shown here is derived from an EMBL/GenBank/DDBJ whole genome shotgun (WGS) entry which is preliminary data.</text>
</comment>
<evidence type="ECO:0000256" key="2">
    <source>
        <dbReference type="SAM" id="Phobius"/>
    </source>
</evidence>
<evidence type="ECO:0000313" key="3">
    <source>
        <dbReference type="EMBL" id="MDN3574461.1"/>
    </source>
</evidence>
<reference evidence="4" key="1">
    <citation type="journal article" date="2019" name="Int. J. Syst. Evol. Microbiol.">
        <title>The Global Catalogue of Microorganisms (GCM) 10K type strain sequencing project: providing services to taxonomists for standard genome sequencing and annotation.</title>
        <authorList>
            <consortium name="The Broad Institute Genomics Platform"/>
            <consortium name="The Broad Institute Genome Sequencing Center for Infectious Disease"/>
            <person name="Wu L."/>
            <person name="Ma J."/>
        </authorList>
    </citation>
    <scope>NUCLEOTIDE SEQUENCE [LARGE SCALE GENOMIC DNA]</scope>
    <source>
        <strain evidence="4">CECT 7806</strain>
    </source>
</reference>
<keyword evidence="2" id="KW-1133">Transmembrane helix</keyword>
<feature type="transmembrane region" description="Helical" evidence="2">
    <location>
        <begin position="26"/>
        <end position="48"/>
    </location>
</feature>
<keyword evidence="2" id="KW-0472">Membrane</keyword>
<keyword evidence="4" id="KW-1185">Reference proteome</keyword>
<accession>A0ABT8AX47</accession>
<evidence type="ECO:0000256" key="1">
    <source>
        <dbReference type="SAM" id="MobiDB-lite"/>
    </source>
</evidence>
<organism evidence="3 4">
    <name type="scientific">Methylobacterium longum</name>
    <dbReference type="NCBI Taxonomy" id="767694"/>
    <lineage>
        <taxon>Bacteria</taxon>
        <taxon>Pseudomonadati</taxon>
        <taxon>Pseudomonadota</taxon>
        <taxon>Alphaproteobacteria</taxon>
        <taxon>Hyphomicrobiales</taxon>
        <taxon>Methylobacteriaceae</taxon>
        <taxon>Methylobacterium</taxon>
    </lineage>
</organism>
<feature type="region of interest" description="Disordered" evidence="1">
    <location>
        <begin position="75"/>
        <end position="94"/>
    </location>
</feature>
<dbReference type="RefSeq" id="WP_238291559.1">
    <property type="nucleotide sequence ID" value="NZ_BPQS01000040.1"/>
</dbReference>
<proteinExistence type="predicted"/>
<dbReference type="EMBL" id="JAUFPT010000100">
    <property type="protein sequence ID" value="MDN3574461.1"/>
    <property type="molecule type" value="Genomic_DNA"/>
</dbReference>
<gene>
    <name evidence="3" type="ORF">QWZ18_28105</name>
</gene>